<dbReference type="PROSITE" id="PS51318">
    <property type="entry name" value="TAT"/>
    <property type="match status" value="1"/>
</dbReference>
<sequence>MQSKEFGTSMSISRRRFLSFTAKGTAAIGTGVAAVGGGLMYSQSASTAQHWLISASTDKSGNHYAAAYRLNGELVSRVKLPARGHDIIAHPFKSGHAIVFARRPGQYFIEVDFNHGEVVKQVSPQVGSHFYGHGIGNQQVLITTENNYQQGRGAIVVRDINTYQVLEQFDSGGIGPHQLAYMPDNKLIVIANGGILTHPDQPRKKLNLESMKPNLAYMELESGKVVDSFELDNHQLSIRHLDVSEKGKVVAGLQYQGAKSDLVPLAIAHHGEASLQYLSASEDIWRRMNHYTASVCIDNAANLVAISCPRADMLTYWSLNDNSFIAKERFSDGAGLAMSTDGKGIVATSGKGQILPIGQANNQASIFVDGIKFDNHLGYLTVS</sequence>
<dbReference type="Proteomes" id="UP000256999">
    <property type="component" value="Unassembled WGS sequence"/>
</dbReference>
<dbReference type="InterPro" id="IPR015943">
    <property type="entry name" value="WD40/YVTN_repeat-like_dom_sf"/>
</dbReference>
<reference evidence="1 2" key="1">
    <citation type="submission" date="2018-08" db="EMBL/GenBank/DDBJ databases">
        <title>Thalassotalea euphylliae genome.</title>
        <authorList>
            <person name="Summers S."/>
            <person name="Rice S.A."/>
            <person name="Freckelton M.L."/>
            <person name="Nedved B.T."/>
            <person name="Hadfield M.G."/>
        </authorList>
    </citation>
    <scope>NUCLEOTIDE SEQUENCE [LARGE SCALE GENOMIC DNA]</scope>
    <source>
        <strain evidence="1 2">H2</strain>
    </source>
</reference>
<name>A0A3E0UH43_9GAMM</name>
<dbReference type="AlphaFoldDB" id="A0A3E0UH43"/>
<dbReference type="PIRSF" id="PIRSF028101">
    <property type="entry name" value="UCP028101"/>
    <property type="match status" value="1"/>
</dbReference>
<proteinExistence type="predicted"/>
<dbReference type="InterPro" id="IPR006311">
    <property type="entry name" value="TAT_signal"/>
</dbReference>
<accession>A0A3E0UH43</accession>
<protein>
    <submittedName>
        <fullName evidence="1">DUF1513 domain-containing protein</fullName>
    </submittedName>
</protein>
<dbReference type="SUPFAM" id="SSF69322">
    <property type="entry name" value="Tricorn protease domain 2"/>
    <property type="match status" value="1"/>
</dbReference>
<organism evidence="1 2">
    <name type="scientific">Thalassotalea euphylliae</name>
    <dbReference type="NCBI Taxonomy" id="1655234"/>
    <lineage>
        <taxon>Bacteria</taxon>
        <taxon>Pseudomonadati</taxon>
        <taxon>Pseudomonadota</taxon>
        <taxon>Gammaproteobacteria</taxon>
        <taxon>Alteromonadales</taxon>
        <taxon>Colwelliaceae</taxon>
        <taxon>Thalassotalea</taxon>
    </lineage>
</organism>
<evidence type="ECO:0000313" key="1">
    <source>
        <dbReference type="EMBL" id="REL36328.1"/>
    </source>
</evidence>
<gene>
    <name evidence="1" type="ORF">DXX92_13945</name>
</gene>
<dbReference type="EMBL" id="QUOV01000001">
    <property type="protein sequence ID" value="REL36328.1"/>
    <property type="molecule type" value="Genomic_DNA"/>
</dbReference>
<comment type="caution">
    <text evidence="1">The sequence shown here is derived from an EMBL/GenBank/DDBJ whole genome shotgun (WGS) entry which is preliminary data.</text>
</comment>
<dbReference type="InterPro" id="IPR008311">
    <property type="entry name" value="UCP028101"/>
</dbReference>
<dbReference type="Gene3D" id="2.130.10.10">
    <property type="entry name" value="YVTN repeat-like/Quinoprotein amine dehydrogenase"/>
    <property type="match status" value="1"/>
</dbReference>
<evidence type="ECO:0000313" key="2">
    <source>
        <dbReference type="Proteomes" id="UP000256999"/>
    </source>
</evidence>
<dbReference type="Pfam" id="PF07433">
    <property type="entry name" value="DUF1513"/>
    <property type="match status" value="1"/>
</dbReference>